<gene>
    <name evidence="1" type="ORF">IAI60_01920</name>
</gene>
<dbReference type="EMBL" id="JACTNF010000001">
    <property type="protein sequence ID" value="MBO1073362.1"/>
    <property type="molecule type" value="Genomic_DNA"/>
</dbReference>
<organism evidence="1 2">
    <name type="scientific">Roseomonas marmotae</name>
    <dbReference type="NCBI Taxonomy" id="2768161"/>
    <lineage>
        <taxon>Bacteria</taxon>
        <taxon>Pseudomonadati</taxon>
        <taxon>Pseudomonadota</taxon>
        <taxon>Alphaproteobacteria</taxon>
        <taxon>Acetobacterales</taxon>
        <taxon>Roseomonadaceae</taxon>
        <taxon>Roseomonas</taxon>
    </lineage>
</organism>
<protein>
    <recommendedName>
        <fullName evidence="3">DUF533 domain-containing protein</fullName>
    </recommendedName>
</protein>
<evidence type="ECO:0000313" key="2">
    <source>
        <dbReference type="Proteomes" id="UP001518990"/>
    </source>
</evidence>
<evidence type="ECO:0000313" key="1">
    <source>
        <dbReference type="EMBL" id="MBO1073362.1"/>
    </source>
</evidence>
<comment type="caution">
    <text evidence="1">The sequence shown here is derived from an EMBL/GenBank/DDBJ whole genome shotgun (WGS) entry which is preliminary data.</text>
</comment>
<accession>A0ABS3K7D4</accession>
<name>A0ABS3K7D4_9PROT</name>
<proteinExistence type="predicted"/>
<sequence length="121" mass="13160">MMPLDPHAANRLAKVVGLFASDSAGERDAAVVRATAVLRSCGLDWQQLVRLAAGPAAPPPPPVPREAPHVTIARWALSFPAQLTRSEREFLTNILRKKAVSPRQRAWLETIADELHQGGAR</sequence>
<keyword evidence="2" id="KW-1185">Reference proteome</keyword>
<evidence type="ECO:0008006" key="3">
    <source>
        <dbReference type="Google" id="ProtNLM"/>
    </source>
</evidence>
<dbReference type="Proteomes" id="UP001518990">
    <property type="component" value="Unassembled WGS sequence"/>
</dbReference>
<reference evidence="1 2" key="1">
    <citation type="submission" date="2020-09" db="EMBL/GenBank/DDBJ databases">
        <title>Roseomonas.</title>
        <authorList>
            <person name="Zhu W."/>
        </authorList>
    </citation>
    <scope>NUCLEOTIDE SEQUENCE [LARGE SCALE GENOMIC DNA]</scope>
    <source>
        <strain evidence="1 2">1311</strain>
    </source>
</reference>
<dbReference type="RefSeq" id="WP_207444962.1">
    <property type="nucleotide sequence ID" value="NZ_JACTNF010000001.1"/>
</dbReference>